<evidence type="ECO:0008006" key="3">
    <source>
        <dbReference type="Google" id="ProtNLM"/>
    </source>
</evidence>
<keyword evidence="2" id="KW-1185">Reference proteome</keyword>
<dbReference type="Proteomes" id="UP001162030">
    <property type="component" value="Chromosome"/>
</dbReference>
<protein>
    <recommendedName>
        <fullName evidence="3">Secreted protein</fullName>
    </recommendedName>
</protein>
<organism evidence="1 2">
    <name type="scientific">Methylocaldum szegediense</name>
    <dbReference type="NCBI Taxonomy" id="73780"/>
    <lineage>
        <taxon>Bacteria</taxon>
        <taxon>Pseudomonadati</taxon>
        <taxon>Pseudomonadota</taxon>
        <taxon>Gammaproteobacteria</taxon>
        <taxon>Methylococcales</taxon>
        <taxon>Methylococcaceae</taxon>
        <taxon>Methylocaldum</taxon>
    </lineage>
</organism>
<name>A0ABN8X350_9GAMM</name>
<evidence type="ECO:0000313" key="1">
    <source>
        <dbReference type="EMBL" id="CAI8846872.1"/>
    </source>
</evidence>
<evidence type="ECO:0000313" key="2">
    <source>
        <dbReference type="Proteomes" id="UP001162030"/>
    </source>
</evidence>
<dbReference type="EMBL" id="OX458333">
    <property type="protein sequence ID" value="CAI8846872.1"/>
    <property type="molecule type" value="Genomic_DNA"/>
</dbReference>
<reference evidence="1 2" key="1">
    <citation type="submission" date="2023-03" db="EMBL/GenBank/DDBJ databases">
        <authorList>
            <person name="Pearce D."/>
        </authorList>
    </citation>
    <scope>NUCLEOTIDE SEQUENCE [LARGE SCALE GENOMIC DNA]</scope>
    <source>
        <strain evidence="1">Msz</strain>
    </source>
</reference>
<accession>A0ABN8X350</accession>
<gene>
    <name evidence="1" type="ORF">MSZNOR_2435</name>
</gene>
<sequence>MSRLHTLPRKLHSTLVSLTAVFCVALQALKARRQTANTEAKARTDARCAERSEDWFILVTFGLSEWLGKNLIPKEPLNKPPLVQ</sequence>
<proteinExistence type="predicted"/>